<gene>
    <name evidence="10" type="ORF">ABB37_00105</name>
</gene>
<evidence type="ECO:0000256" key="3">
    <source>
        <dbReference type="ARBA" id="ARBA00022692"/>
    </source>
</evidence>
<comment type="subcellular location">
    <subcellularLocation>
        <location evidence="1">Membrane</location>
        <topology evidence="1">Multi-pass membrane protein</topology>
    </subcellularLocation>
</comment>
<dbReference type="OMA" id="PASIMAH"/>
<evidence type="ECO:0000259" key="9">
    <source>
        <dbReference type="PROSITE" id="PS50850"/>
    </source>
</evidence>
<dbReference type="PROSITE" id="PS50850">
    <property type="entry name" value="MFS"/>
    <property type="match status" value="1"/>
</dbReference>
<dbReference type="GeneID" id="26900403"/>
<evidence type="ECO:0000313" key="10">
    <source>
        <dbReference type="EMBL" id="KPA85741.1"/>
    </source>
</evidence>
<keyword evidence="2" id="KW-0813">Transport</keyword>
<accession>A0A0N1J5E1</accession>
<protein>
    <recommendedName>
        <fullName evidence="9">Major facilitator superfamily (MFS) profile domain-containing protein</fullName>
    </recommendedName>
</protein>
<feature type="region of interest" description="Disordered" evidence="7">
    <location>
        <begin position="609"/>
        <end position="630"/>
    </location>
</feature>
<evidence type="ECO:0000256" key="2">
    <source>
        <dbReference type="ARBA" id="ARBA00022448"/>
    </source>
</evidence>
<dbReference type="InterPro" id="IPR020846">
    <property type="entry name" value="MFS_dom"/>
</dbReference>
<reference evidence="10 11" key="1">
    <citation type="submission" date="2015-07" db="EMBL/GenBank/DDBJ databases">
        <title>High-quality genome of monoxenous trypanosomatid Leptomonas pyrrhocoris.</title>
        <authorList>
            <person name="Flegontov P."/>
            <person name="Butenko A."/>
            <person name="Firsov S."/>
            <person name="Vlcek C."/>
            <person name="Logacheva M.D."/>
            <person name="Field M."/>
            <person name="Filatov D."/>
            <person name="Flegontova O."/>
            <person name="Gerasimov E."/>
            <person name="Jackson A.P."/>
            <person name="Kelly S."/>
            <person name="Opperdoes F."/>
            <person name="O'Reilly A."/>
            <person name="Votypka J."/>
            <person name="Yurchenko V."/>
            <person name="Lukes J."/>
        </authorList>
    </citation>
    <scope>NUCLEOTIDE SEQUENCE [LARGE SCALE GENOMIC DNA]</scope>
    <source>
        <strain evidence="10">H10</strain>
    </source>
</reference>
<feature type="compositionally biased region" description="Pro residues" evidence="7">
    <location>
        <begin position="666"/>
        <end position="677"/>
    </location>
</feature>
<feature type="transmembrane region" description="Helical" evidence="8">
    <location>
        <begin position="240"/>
        <end position="259"/>
    </location>
</feature>
<dbReference type="GO" id="GO:0016020">
    <property type="term" value="C:membrane"/>
    <property type="evidence" value="ECO:0007669"/>
    <property type="project" value="UniProtKB-SubCell"/>
</dbReference>
<feature type="region of interest" description="Disordered" evidence="7">
    <location>
        <begin position="804"/>
        <end position="828"/>
    </location>
</feature>
<dbReference type="VEuPathDB" id="TriTrypDB:LpyrH10_01_1050"/>
<feature type="transmembrane region" description="Helical" evidence="8">
    <location>
        <begin position="151"/>
        <end position="170"/>
    </location>
</feature>
<dbReference type="EMBL" id="LGTL01000001">
    <property type="protein sequence ID" value="KPA85741.1"/>
    <property type="molecule type" value="Genomic_DNA"/>
</dbReference>
<organism evidence="10 11">
    <name type="scientific">Leptomonas pyrrhocoris</name>
    <name type="common">Firebug parasite</name>
    <dbReference type="NCBI Taxonomy" id="157538"/>
    <lineage>
        <taxon>Eukaryota</taxon>
        <taxon>Discoba</taxon>
        <taxon>Euglenozoa</taxon>
        <taxon>Kinetoplastea</taxon>
        <taxon>Metakinetoplastina</taxon>
        <taxon>Trypanosomatida</taxon>
        <taxon>Trypanosomatidae</taxon>
        <taxon>Leishmaniinae</taxon>
        <taxon>Leptomonas</taxon>
    </lineage>
</organism>
<feature type="transmembrane region" description="Helical" evidence="8">
    <location>
        <begin position="442"/>
        <end position="463"/>
    </location>
</feature>
<comment type="similarity">
    <text evidence="6">Belongs to the major facilitator superfamily. Spinster (TC 2.A.1.49) family.</text>
</comment>
<feature type="region of interest" description="Disordered" evidence="7">
    <location>
        <begin position="18"/>
        <end position="57"/>
    </location>
</feature>
<sequence>MQNHKRIARADRFFQESHESPGNAFLATKKAPSHQGDNDVDEAVDDPGHSGAAGAHVNGSGGATYRLLDTSPGVDPKVVGRNLWLFIWLKTIGSFDSGAFSAALGAESGIGNFWGLSMMQQGVLTSSVFLGNVIGCPLAGFLFSRYNEKRILCGALVVHTVFTFLFAAMPDYDTALVNRFFIGLALSFIVVYTPVWVDEFAPKSRQSLWMAAHNAGVPLGIMFGYILAVGPHMVAESIGWNWAFFVKTLLMIPTITYVARVDSRTINTIKAAADNAKDDTAADVAVEGDVRNNSDGDGGEGRRQSVAPSNVNIPVAFFSAAERAALRDRAKRALETPIGDVPAIVMSNLRYFLVGFRGGQAPLLRNLVYVCSVVSLTSLYFVATGLQNFVTQYLQEPPFEASMSTIMIGFGTAVVTAPVCGVIAGGILLDRIGGYKRNLRRVTLFLFAWGSCAVLFSIICIFAKTTRGFLLVMSVVLFCGGALIPPGAGLTMNSLPAHMRSTGAAFSQTVYNLLGNFSGPLVCGWVADVTGKLRYGIITLLLSSALGVLPLFGIMFVAFRDGPLANGVDGAGGDESGVEHVMMEEASEMESIAGADGDEALRAAAVESWDSQPHEATAPPPRPGERNSHSREAKFEFPATIYVGDLVTVKGAPPPRVTGASTVTETPPPASSSPSPPHLSTSPASVPSAGGALLPRTSPLQQPQPATLSNAVRTLDTGRPNLRGPGTAHPVMVPATSAQPLTAQNLAETITSAATAIPRGAPQQEAQQVTDQEILTLESEAAQVMSGPNEATYGMDLVRSWLSTQQQEQQQQELTGAEDAAEAFRQAK</sequence>
<feature type="transmembrane region" description="Helical" evidence="8">
    <location>
        <begin position="406"/>
        <end position="430"/>
    </location>
</feature>
<evidence type="ECO:0000256" key="6">
    <source>
        <dbReference type="ARBA" id="ARBA00024338"/>
    </source>
</evidence>
<dbReference type="GO" id="GO:0022857">
    <property type="term" value="F:transmembrane transporter activity"/>
    <property type="evidence" value="ECO:0007669"/>
    <property type="project" value="InterPro"/>
</dbReference>
<feature type="transmembrane region" description="Helical" evidence="8">
    <location>
        <begin position="124"/>
        <end position="144"/>
    </location>
</feature>
<dbReference type="RefSeq" id="XP_015664180.1">
    <property type="nucleotide sequence ID" value="XM_015796172.1"/>
</dbReference>
<keyword evidence="5 8" id="KW-0472">Membrane</keyword>
<feature type="transmembrane region" description="Helical" evidence="8">
    <location>
        <begin position="83"/>
        <end position="104"/>
    </location>
</feature>
<feature type="region of interest" description="Disordered" evidence="7">
    <location>
        <begin position="287"/>
        <end position="306"/>
    </location>
</feature>
<dbReference type="Proteomes" id="UP000037923">
    <property type="component" value="Unassembled WGS sequence"/>
</dbReference>
<proteinExistence type="inferred from homology"/>
<evidence type="ECO:0000256" key="4">
    <source>
        <dbReference type="ARBA" id="ARBA00022989"/>
    </source>
</evidence>
<dbReference type="InterPro" id="IPR011701">
    <property type="entry name" value="MFS"/>
</dbReference>
<evidence type="ECO:0000313" key="11">
    <source>
        <dbReference type="Proteomes" id="UP000037923"/>
    </source>
</evidence>
<keyword evidence="3 8" id="KW-0812">Transmembrane</keyword>
<dbReference type="CDD" id="cd06174">
    <property type="entry name" value="MFS"/>
    <property type="match status" value="1"/>
</dbReference>
<dbReference type="PANTHER" id="PTHR23505:SF9">
    <property type="entry name" value="PROTEIN, PUTATIVE-RELATED"/>
    <property type="match status" value="1"/>
</dbReference>
<name>A0A0N1J5E1_LEPPY</name>
<evidence type="ECO:0000256" key="5">
    <source>
        <dbReference type="ARBA" id="ARBA00023136"/>
    </source>
</evidence>
<keyword evidence="11" id="KW-1185">Reference proteome</keyword>
<dbReference type="PANTHER" id="PTHR23505">
    <property type="entry name" value="SPINSTER"/>
    <property type="match status" value="1"/>
</dbReference>
<comment type="caution">
    <text evidence="10">The sequence shown here is derived from an EMBL/GenBank/DDBJ whole genome shotgun (WGS) entry which is preliminary data.</text>
</comment>
<dbReference type="InterPro" id="IPR044770">
    <property type="entry name" value="MFS_spinster-like"/>
</dbReference>
<dbReference type="Pfam" id="PF07690">
    <property type="entry name" value="MFS_1"/>
    <property type="match status" value="1"/>
</dbReference>
<feature type="transmembrane region" description="Helical" evidence="8">
    <location>
        <begin position="533"/>
        <end position="559"/>
    </location>
</feature>
<evidence type="ECO:0000256" key="7">
    <source>
        <dbReference type="SAM" id="MobiDB-lite"/>
    </source>
</evidence>
<dbReference type="InterPro" id="IPR036259">
    <property type="entry name" value="MFS_trans_sf"/>
</dbReference>
<feature type="transmembrane region" description="Helical" evidence="8">
    <location>
        <begin position="176"/>
        <end position="196"/>
    </location>
</feature>
<dbReference type="SUPFAM" id="SSF103473">
    <property type="entry name" value="MFS general substrate transporter"/>
    <property type="match status" value="1"/>
</dbReference>
<feature type="transmembrane region" description="Helical" evidence="8">
    <location>
        <begin position="367"/>
        <end position="386"/>
    </location>
</feature>
<dbReference type="OrthoDB" id="6770063at2759"/>
<dbReference type="AlphaFoldDB" id="A0A0N1J5E1"/>
<feature type="domain" description="Major facilitator superfamily (MFS) profile" evidence="9">
    <location>
        <begin position="82"/>
        <end position="562"/>
    </location>
</feature>
<feature type="transmembrane region" description="Helical" evidence="8">
    <location>
        <begin position="469"/>
        <end position="488"/>
    </location>
</feature>
<evidence type="ECO:0000256" key="1">
    <source>
        <dbReference type="ARBA" id="ARBA00004141"/>
    </source>
</evidence>
<feature type="compositionally biased region" description="Basic and acidic residues" evidence="7">
    <location>
        <begin position="288"/>
        <end position="303"/>
    </location>
</feature>
<keyword evidence="4 8" id="KW-1133">Transmembrane helix</keyword>
<evidence type="ECO:0000256" key="8">
    <source>
        <dbReference type="SAM" id="Phobius"/>
    </source>
</evidence>
<dbReference type="Gene3D" id="1.20.1250.20">
    <property type="entry name" value="MFS general substrate transporter like domains"/>
    <property type="match status" value="1"/>
</dbReference>
<feature type="transmembrane region" description="Helical" evidence="8">
    <location>
        <begin position="208"/>
        <end position="228"/>
    </location>
</feature>
<feature type="region of interest" description="Disordered" evidence="7">
    <location>
        <begin position="651"/>
        <end position="705"/>
    </location>
</feature>